<evidence type="ECO:0000313" key="3">
    <source>
        <dbReference type="Proteomes" id="UP001178507"/>
    </source>
</evidence>
<reference evidence="2" key="1">
    <citation type="submission" date="2023-08" db="EMBL/GenBank/DDBJ databases">
        <authorList>
            <person name="Chen Y."/>
            <person name="Shah S."/>
            <person name="Dougan E. K."/>
            <person name="Thang M."/>
            <person name="Chan C."/>
        </authorList>
    </citation>
    <scope>NUCLEOTIDE SEQUENCE</scope>
</reference>
<dbReference type="PANTHER" id="PTHR47942:SF63">
    <property type="entry name" value="PENTATRICOPEPTIDE REPEAT-CONTAINING PROTEIN"/>
    <property type="match status" value="1"/>
</dbReference>
<gene>
    <name evidence="2" type="ORF">EVOR1521_LOCUS13773</name>
</gene>
<dbReference type="AlphaFoldDB" id="A0AA36IHA2"/>
<keyword evidence="1" id="KW-0677">Repeat</keyword>
<dbReference type="Proteomes" id="UP001178507">
    <property type="component" value="Unassembled WGS sequence"/>
</dbReference>
<dbReference type="InterPro" id="IPR011990">
    <property type="entry name" value="TPR-like_helical_dom_sf"/>
</dbReference>
<comment type="caution">
    <text evidence="2">The sequence shown here is derived from an EMBL/GenBank/DDBJ whole genome shotgun (WGS) entry which is preliminary data.</text>
</comment>
<dbReference type="EMBL" id="CAUJNA010001569">
    <property type="protein sequence ID" value="CAJ1387770.1"/>
    <property type="molecule type" value="Genomic_DNA"/>
</dbReference>
<dbReference type="PANTHER" id="PTHR47942">
    <property type="entry name" value="TETRATRICOPEPTIDE REPEAT (TPR)-LIKE SUPERFAMILY PROTEIN-RELATED"/>
    <property type="match status" value="1"/>
</dbReference>
<sequence>MSVEDLQGRRATAVLRRSDAQSALGILRKMQQRQAETNIFHYSAGITACEKASSWPSALDLLRGLPVRAVRGDAIASNAAISALAKGGQWASALQLVGSEADTISYNATISACSVSSWQHALFLARGMGANSVSSSTITANSIINVLSWRRALDILAAVPCSARSLVTYNSTITACEGAAFCPAMPYAAPANADWPVALSLLQSMFFLQAVPDVVSFNSAVSASEKGCQWELPLYLLRKGLDVVGFTGAISGCSQAAYWEMATLLFFAMPVQLVEPNMFSRNAVACQWRLASDLRRGGSADVVSYNALLSYPRPWTSSMWLLVAMAQALLQPNLLTYSSALLALKGRWCHGLNIFKDMEGHVHQDTISFNSMLGARPAWQAAWSLLGSLSAHRLSPTAVSYGCAIGTCEAADTAAYWDVVGSQICPR</sequence>
<proteinExistence type="predicted"/>
<keyword evidence="3" id="KW-1185">Reference proteome</keyword>
<evidence type="ECO:0008006" key="4">
    <source>
        <dbReference type="Google" id="ProtNLM"/>
    </source>
</evidence>
<dbReference type="Gene3D" id="1.25.40.10">
    <property type="entry name" value="Tetratricopeptide repeat domain"/>
    <property type="match status" value="2"/>
</dbReference>
<name>A0AA36IHA2_9DINO</name>
<evidence type="ECO:0000313" key="2">
    <source>
        <dbReference type="EMBL" id="CAJ1387770.1"/>
    </source>
</evidence>
<dbReference type="InterPro" id="IPR051222">
    <property type="entry name" value="PPR/CCM1_RNA-binding"/>
</dbReference>
<organism evidence="2 3">
    <name type="scientific">Effrenium voratum</name>
    <dbReference type="NCBI Taxonomy" id="2562239"/>
    <lineage>
        <taxon>Eukaryota</taxon>
        <taxon>Sar</taxon>
        <taxon>Alveolata</taxon>
        <taxon>Dinophyceae</taxon>
        <taxon>Suessiales</taxon>
        <taxon>Symbiodiniaceae</taxon>
        <taxon>Effrenium</taxon>
    </lineage>
</organism>
<accession>A0AA36IHA2</accession>
<evidence type="ECO:0000256" key="1">
    <source>
        <dbReference type="ARBA" id="ARBA00022737"/>
    </source>
</evidence>
<protein>
    <recommendedName>
        <fullName evidence="4">Pentatricopeptide repeat-containing protein, chloroplastic</fullName>
    </recommendedName>
</protein>